<organism evidence="5 6">
    <name type="scientific">Paractinoplanes ovalisporus</name>
    <dbReference type="NCBI Taxonomy" id="2810368"/>
    <lineage>
        <taxon>Bacteria</taxon>
        <taxon>Bacillati</taxon>
        <taxon>Actinomycetota</taxon>
        <taxon>Actinomycetes</taxon>
        <taxon>Micromonosporales</taxon>
        <taxon>Micromonosporaceae</taxon>
        <taxon>Paractinoplanes</taxon>
    </lineage>
</organism>
<dbReference type="PANTHER" id="PTHR32305:SF17">
    <property type="entry name" value="TRNA NUCLEASE WAPA"/>
    <property type="match status" value="1"/>
</dbReference>
<feature type="signal peptide" evidence="3">
    <location>
        <begin position="1"/>
        <end position="30"/>
    </location>
</feature>
<evidence type="ECO:0000313" key="6">
    <source>
        <dbReference type="Proteomes" id="UP000632138"/>
    </source>
</evidence>
<protein>
    <recommendedName>
        <fullName evidence="4">Hint domain-containing protein</fullName>
    </recommendedName>
</protein>
<dbReference type="InterPro" id="IPR006530">
    <property type="entry name" value="YD"/>
</dbReference>
<dbReference type="NCBIfam" id="TIGR03696">
    <property type="entry name" value="Rhs_assc_core"/>
    <property type="match status" value="1"/>
</dbReference>
<evidence type="ECO:0000313" key="5">
    <source>
        <dbReference type="EMBL" id="MBM2623800.1"/>
    </source>
</evidence>
<feature type="region of interest" description="Disordered" evidence="2">
    <location>
        <begin position="1793"/>
        <end position="1813"/>
    </location>
</feature>
<feature type="chain" id="PRO_5045048250" description="Hint domain-containing protein" evidence="3">
    <location>
        <begin position="31"/>
        <end position="2284"/>
    </location>
</feature>
<dbReference type="CDD" id="cd00081">
    <property type="entry name" value="Hint"/>
    <property type="match status" value="1"/>
</dbReference>
<feature type="compositionally biased region" description="Polar residues" evidence="2">
    <location>
        <begin position="1793"/>
        <end position="1809"/>
    </location>
</feature>
<evidence type="ECO:0000256" key="1">
    <source>
        <dbReference type="ARBA" id="ARBA00022737"/>
    </source>
</evidence>
<gene>
    <name evidence="5" type="ORF">JIG36_50760</name>
</gene>
<comment type="caution">
    <text evidence="5">The sequence shown here is derived from an EMBL/GenBank/DDBJ whole genome shotgun (WGS) entry which is preliminary data.</text>
</comment>
<feature type="region of interest" description="Disordered" evidence="2">
    <location>
        <begin position="1839"/>
        <end position="1875"/>
    </location>
</feature>
<keyword evidence="6" id="KW-1185">Reference proteome</keyword>
<reference evidence="5 6" key="1">
    <citation type="submission" date="2021-01" db="EMBL/GenBank/DDBJ databases">
        <title>Actinoplanes sp. nov. LDG1-06 isolated from lichen.</title>
        <authorList>
            <person name="Saeng-In P."/>
            <person name="Phongsopitanun W."/>
            <person name="Kanchanasin P."/>
            <person name="Yuki M."/>
            <person name="Kudo T."/>
            <person name="Ohkuma M."/>
            <person name="Tanasupawat S."/>
        </authorList>
    </citation>
    <scope>NUCLEOTIDE SEQUENCE [LARGE SCALE GENOMIC DNA]</scope>
    <source>
        <strain evidence="5 6">LDG1-06</strain>
    </source>
</reference>
<dbReference type="EMBL" id="JAENHP010000045">
    <property type="protein sequence ID" value="MBM2623800.1"/>
    <property type="molecule type" value="Genomic_DNA"/>
</dbReference>
<dbReference type="NCBIfam" id="TIGR01643">
    <property type="entry name" value="YD_repeat_2x"/>
    <property type="match status" value="1"/>
</dbReference>
<keyword evidence="1" id="KW-0677">Repeat</keyword>
<dbReference type="Pfam" id="PF25023">
    <property type="entry name" value="TEN_YD-shell"/>
    <property type="match status" value="2"/>
</dbReference>
<dbReference type="PANTHER" id="PTHR32305">
    <property type="match status" value="1"/>
</dbReference>
<dbReference type="InterPro" id="IPR036844">
    <property type="entry name" value="Hint_dom_sf"/>
</dbReference>
<dbReference type="Gene3D" id="2.180.10.10">
    <property type="entry name" value="RHS repeat-associated core"/>
    <property type="match status" value="1"/>
</dbReference>
<evidence type="ECO:0000256" key="2">
    <source>
        <dbReference type="SAM" id="MobiDB-lite"/>
    </source>
</evidence>
<accession>A0ABS2AVP6</accession>
<dbReference type="SMART" id="SM00306">
    <property type="entry name" value="HintN"/>
    <property type="match status" value="1"/>
</dbReference>
<dbReference type="Pfam" id="PF07591">
    <property type="entry name" value="PT-HINT"/>
    <property type="match status" value="1"/>
</dbReference>
<dbReference type="InterPro" id="IPR056823">
    <property type="entry name" value="TEN-like_YD-shell"/>
</dbReference>
<evidence type="ECO:0000259" key="4">
    <source>
        <dbReference type="SMART" id="SM00306"/>
    </source>
</evidence>
<dbReference type="Proteomes" id="UP000632138">
    <property type="component" value="Unassembled WGS sequence"/>
</dbReference>
<proteinExistence type="predicted"/>
<dbReference type="InterPro" id="IPR003587">
    <property type="entry name" value="Hint_dom_N"/>
</dbReference>
<keyword evidence="3" id="KW-0732">Signal</keyword>
<feature type="domain" description="Hint" evidence="4">
    <location>
        <begin position="2023"/>
        <end position="2124"/>
    </location>
</feature>
<sequence>MPTSRLRLTLAAVSVLTVAGSLLTVPPAQADPAKPGHLAGQIEKVDRDGGEVTGIGWPIRKTADAVLAAPVWPAAGTQLRTSMKKQTAAVRAEVVDRAAVPAKWRAGIVARVSATTAGTASVSVDYSKFQHAYGAGWASRLRLWRLPDCALTTPDTASCSAQPLPSINNTAASAVTADVPVNSAKSAPLVALAAAASGDSGDFSATPLAASSTWSAGGSTGGFSWSYPVRIPPGIAGPQPAVSLSYSSASVDGRSSATNNQPSWIGEGFEYSPGFIERRYVACADDDAEPANNPKNTADLCWRSDNAVMSLGGSSTELVFEKGKGWHGRSEDGSKIEKLTGATNGDIDGEHWKVTATDGTQYFFGLDDLPGQSAATDSTWTVPVYSNHPNEPGHADTFTASRKTRAWRWNLDYAVDVHGNTLSLWYSKETNKYGTEVTATKPVSYVRGGTLDRIDYGTFDRGSAGRSVKPLAQVIFDTGNRCLSDCATHDGSHWPDTPWDQECKADATSCDNYSPTFWSTERLTTITTRVWDTTKPTADWQEVDSYALSHSFPSPGDGQRGGLWLNSIVRTGHVGGTVTMPPVTLTPVSMPNRVLTKTNTTNNWQRLANIHTETGALIQVTYSRQECSSTNLPESQQNNTKLCYPVIGPDPLSTSGGDLTEWWHKYVVKQVSQSDVQLADGHSAPAINTYYDYEGTPAWHFADDDGLTKPKYKTWNQFRGYASVAVRVGDTDPTLTRTTFLRGMHGDRLSKTGTTTRTVTVGASAGGETVYDEDEFAGMTREEVVYNGTDDKPVSKTVNVPWRSGPTASRTINSDTVTARFTGLQTVYKGTALGTNGSSGWRVTRQHSSFDDDYGVAKWVQDDGDVAKTGDEKCTTTTYNRNIGANIVTLVKRATVTALACGTAPTSPDHVISDTRTFFDGATSVDTVPKEGLATRVDTLKDWTAAGGTTWLTTTTATFDDYGRQKTGTDVVRGNTTTTDYTPAQGLVTEQKVTTQQGWINTTTMYPYWGVPGKVTDPNGRISEGTYDPLGRTSKVWDAGWTRAEHPSEPLATFTYFYDPDRKTYPYVKSATLNAGGGTDTTYEIYDGMLRPRQKQKAAVGGGRVVSDTLYDSYGRAAMTFSSHTEPGTESGTLWWEPEWSVPTQEVTVYDRANRATEKVFRSGDGITNLVDKWKTTTTYQGDRTTVIPPRGGTPTTTIVDVLGRITEARQYTTAAGVNGAYEATTYTYDAKEQLAKVTDGPGDEWTYKYDLRGRQIESKDPDKGKLVSAYNDAGDLTKTTDARNEVLVYTYDNLGRQTVVYDDAVADTNKRTENKYDRLYTGVALKGQLTETIRYDNGNQYKWQARSFNQRYQVSGEHYIIPAAETGLNGTYIYSHSYSPYTGTPTELGYPVAGDLPAEAVTTQFNATTGLPSGLTSGWTNVGSYVTGQQYTGYGEPTVTTLKIAGGVYAEQSVSYELDTRRVHQVVVKPETATGTIIDRTYGYAPAGAVEWISDNPQVGAADTQCFGYDGLQRLASAWTPKTDVAAETACKQAPSVANLGGPAPYWHDWTIDRIGNRTKEVQHSAAGDVTRDYVVPAAGVNVVRPHAVTSMTTTRPGTTTGTTVSYGYDDTGNMTTRPGATNGQVLTWDAEGKLVKVTEGSKTTTNLYDAGGNRLIRRDPGGTTLYLPGQEIRRTVSGNTATVNGTRYYDFAGATVASRTAGQQSLNWLFSDHQGTQQVSVNAYTQQVTVRRQTPYGESRGTNPTWPNGKGFVGGDIDPTGLTHIGAREYDPALGRFVSVDPLQDLSDPQQWNGYSYANNSPITHSDPSGLDPCPGGGGGCGYPDTPEHVQNPGACGSANSCEHKQNTEGSGSTGKSGGSGGGGGRGGSGNNGSKAGCSSANACEQRNYLQTERVRAAMIQIMSMPDPDARSEIGGFCRMDPGMCAAYLQDLKNGAVPWRVAAQIHCGESLACRQDYGIAGMAGGPSLGTTVNHDVGDALLLSVVGGGGSGIVRLMRAALSGQEPAAERALRYCAASSASANSFDPATPVLMADGTTKPIRDVQVGDRVLATDPVTGSTAAAEVTALHNNLDQDLVDVQVGRADGSIEVLHTTVEHPFWDETALQWVAADDLVPGHRLRTIGGSAWVHSRQTVPGPKYMLNLTVHGVHTFYVLAGNIPVLVHNQGGADSPNKGKQGVAWLIGDLQRKGYAIRGTEISMEAANGVMVRFDVVAEKNGVVSVYDAKNGKRAGWTRGQGRGGGYLSVETAGGTFVGPNAHAAGLGGTVLGPTRVNIAGYSGYRYC</sequence>
<dbReference type="Gene3D" id="2.170.16.10">
    <property type="entry name" value="Hedgehog/Intein (Hint) domain"/>
    <property type="match status" value="1"/>
</dbReference>
<name>A0ABS2AVP6_9ACTN</name>
<feature type="compositionally biased region" description="Gly residues" evidence="2">
    <location>
        <begin position="1854"/>
        <end position="1873"/>
    </location>
</feature>
<dbReference type="SUPFAM" id="SSF51294">
    <property type="entry name" value="Hedgehog/intein (Hint) domain"/>
    <property type="match status" value="1"/>
</dbReference>
<dbReference type="RefSeq" id="WP_203384151.1">
    <property type="nucleotide sequence ID" value="NZ_JAENHP010000045.1"/>
</dbReference>
<dbReference type="InterPro" id="IPR022385">
    <property type="entry name" value="Rhs_assc_core"/>
</dbReference>
<evidence type="ECO:0000256" key="3">
    <source>
        <dbReference type="SAM" id="SignalP"/>
    </source>
</evidence>
<dbReference type="InterPro" id="IPR050708">
    <property type="entry name" value="T6SS_VgrG/RHS"/>
</dbReference>